<gene>
    <name evidence="2" type="ordered locus">ROP_01220</name>
</gene>
<dbReference type="EMBL" id="AP011115">
    <property type="protein sequence ID" value="BAH48369.1"/>
    <property type="molecule type" value="Genomic_DNA"/>
</dbReference>
<dbReference type="PANTHER" id="PTHR47691">
    <property type="entry name" value="REGULATOR-RELATED"/>
    <property type="match status" value="1"/>
</dbReference>
<dbReference type="InterPro" id="IPR058852">
    <property type="entry name" value="HTH_77"/>
</dbReference>
<dbReference type="InterPro" id="IPR000792">
    <property type="entry name" value="Tscrpt_reg_LuxR_C"/>
</dbReference>
<evidence type="ECO:0000313" key="3">
    <source>
        <dbReference type="Proteomes" id="UP000002212"/>
    </source>
</evidence>
<dbReference type="InterPro" id="IPR036388">
    <property type="entry name" value="WH-like_DNA-bd_sf"/>
</dbReference>
<dbReference type="Pfam" id="PF00196">
    <property type="entry name" value="GerE"/>
    <property type="match status" value="1"/>
</dbReference>
<dbReference type="Pfam" id="PF25872">
    <property type="entry name" value="HTH_77"/>
    <property type="match status" value="1"/>
</dbReference>
<dbReference type="PATRIC" id="fig|632772.20.peg.149"/>
<dbReference type="GO" id="GO:0006355">
    <property type="term" value="P:regulation of DNA-templated transcription"/>
    <property type="evidence" value="ECO:0007669"/>
    <property type="project" value="InterPro"/>
</dbReference>
<evidence type="ECO:0000313" key="2">
    <source>
        <dbReference type="EMBL" id="BAH48369.1"/>
    </source>
</evidence>
<dbReference type="KEGG" id="rop:ROP_01220"/>
<dbReference type="SUPFAM" id="SSF46894">
    <property type="entry name" value="C-terminal effector domain of the bipartite response regulators"/>
    <property type="match status" value="1"/>
</dbReference>
<name>C1ASC0_RHOOB</name>
<protein>
    <submittedName>
        <fullName evidence="2">Putative LuxR family transcriptional regulator</fullName>
    </submittedName>
</protein>
<dbReference type="InterPro" id="IPR016032">
    <property type="entry name" value="Sig_transdc_resp-reg_C-effctor"/>
</dbReference>
<dbReference type="OrthoDB" id="136365at2"/>
<dbReference type="PANTHER" id="PTHR47691:SF3">
    <property type="entry name" value="HTH-TYPE TRANSCRIPTIONAL REGULATOR RV0890C-RELATED"/>
    <property type="match status" value="1"/>
</dbReference>
<accession>C1ASC0</accession>
<dbReference type="AlphaFoldDB" id="C1ASC0"/>
<dbReference type="InterPro" id="IPR011990">
    <property type="entry name" value="TPR-like_helical_dom_sf"/>
</dbReference>
<sequence>MPLLTLSRVGNLPSELSSFVGRRSEVSEVKHLLSAFRLVTLTGFGGVGKTRLALRVATDVSRAFTDGVWLIELGEQQDDTRFTETVARALGIEMPSATMPLEALTEYLAPRQLLLVLDNCEHVVDGIAAPATTLLRKCPRLRILATSRETLAIAGEAALPLRPLTFPDPNPSCSAQDLSSYEAVRLFTERARAAVPGFGVTEDNKAVIARICQRLDGLPLPIELAAAGLRVLSAQQILLRLSDRYRPPSITNRGTPARQQSLRRCIDWSHELCTAREREVWRRVSVFTGGFELDGAEALCAGEFSPNELLEVLAALVNKSILIPEQTHGVIRYRMLETVRDYGRDRLRESGEYSTFQRRHRDWFEQLTVRAHAEWLGPRQAEWTTRLDRELPNLRDAMTYCLADPIHAPVGLHIANALRRFWISRGLLSEGRQWLRRALTSQVEQPTTSQVTALCTEGMLAAMQGDVTDPVALVAKARHYAAGVADPGLEQLVTRTEAQLALSSGDAALAVTHFEKVLDACRASEDLDTQLEVLLGLGVACGRCGDRARAMTCFEEILAITEPLGDTVHRAQALAALGSTISCTDPVQAAHLLTRGLQLSRSLNTPGTATSCLYTCAWIAATEHRTEHAAVLIGAVEKLAESTEAHWLNGYTIDTGQESSLARVRLVLGERAFSKAVEHGRGLTLREAVAYALGENTAADDPSRSGPSKDLTPRERQVADLVAQGLTNRAIADKLVISQRTAQGHVEHVLAKLGFGSRAQIAAWVAPNAGER</sequence>
<dbReference type="SUPFAM" id="SSF48452">
    <property type="entry name" value="TPR-like"/>
    <property type="match status" value="1"/>
</dbReference>
<dbReference type="SMART" id="SM00421">
    <property type="entry name" value="HTH_LUXR"/>
    <property type="match status" value="1"/>
</dbReference>
<feature type="domain" description="HTH luxR-type" evidence="1">
    <location>
        <begin position="704"/>
        <end position="769"/>
    </location>
</feature>
<dbReference type="Gene3D" id="3.40.50.300">
    <property type="entry name" value="P-loop containing nucleotide triphosphate hydrolases"/>
    <property type="match status" value="1"/>
</dbReference>
<dbReference type="RefSeq" id="WP_012687378.1">
    <property type="nucleotide sequence ID" value="NC_012522.1"/>
</dbReference>
<organism evidence="2 3">
    <name type="scientific">Rhodococcus opacus (strain B4)</name>
    <dbReference type="NCBI Taxonomy" id="632772"/>
    <lineage>
        <taxon>Bacteria</taxon>
        <taxon>Bacillati</taxon>
        <taxon>Actinomycetota</taxon>
        <taxon>Actinomycetes</taxon>
        <taxon>Mycobacteriales</taxon>
        <taxon>Nocardiaceae</taxon>
        <taxon>Rhodococcus</taxon>
    </lineage>
</organism>
<dbReference type="HOGENOM" id="CLU_004665_5_3_11"/>
<dbReference type="Gene3D" id="1.10.10.10">
    <property type="entry name" value="Winged helix-like DNA-binding domain superfamily/Winged helix DNA-binding domain"/>
    <property type="match status" value="1"/>
</dbReference>
<dbReference type="PRINTS" id="PR00364">
    <property type="entry name" value="DISEASERSIST"/>
</dbReference>
<dbReference type="STRING" id="632772.ROP_01220"/>
<dbReference type="InterPro" id="IPR002182">
    <property type="entry name" value="NB-ARC"/>
</dbReference>
<evidence type="ECO:0000259" key="1">
    <source>
        <dbReference type="PROSITE" id="PS50043"/>
    </source>
</evidence>
<dbReference type="InterPro" id="IPR027417">
    <property type="entry name" value="P-loop_NTPase"/>
</dbReference>
<dbReference type="PROSITE" id="PS50043">
    <property type="entry name" value="HTH_LUXR_2"/>
    <property type="match status" value="1"/>
</dbReference>
<proteinExistence type="predicted"/>
<dbReference type="GO" id="GO:0003677">
    <property type="term" value="F:DNA binding"/>
    <property type="evidence" value="ECO:0007669"/>
    <property type="project" value="InterPro"/>
</dbReference>
<dbReference type="Pfam" id="PF00931">
    <property type="entry name" value="NB-ARC"/>
    <property type="match status" value="1"/>
</dbReference>
<dbReference type="GO" id="GO:0043531">
    <property type="term" value="F:ADP binding"/>
    <property type="evidence" value="ECO:0007669"/>
    <property type="project" value="InterPro"/>
</dbReference>
<reference evidence="2 3" key="1">
    <citation type="submission" date="2009-03" db="EMBL/GenBank/DDBJ databases">
        <title>Comparison of the complete genome sequences of Rhodococcus erythropolis PR4 and Rhodococcus opacus B4.</title>
        <authorList>
            <person name="Takarada H."/>
            <person name="Sekine M."/>
            <person name="Hosoyama A."/>
            <person name="Yamada R."/>
            <person name="Fujisawa T."/>
            <person name="Omata S."/>
            <person name="Shimizu A."/>
            <person name="Tsukatani N."/>
            <person name="Tanikawa S."/>
            <person name="Fujita N."/>
            <person name="Harayama S."/>
        </authorList>
    </citation>
    <scope>NUCLEOTIDE SEQUENCE [LARGE SCALE GENOMIC DNA]</scope>
    <source>
        <strain evidence="2 3">B4</strain>
    </source>
</reference>
<dbReference type="Gene3D" id="1.25.40.10">
    <property type="entry name" value="Tetratricopeptide repeat domain"/>
    <property type="match status" value="1"/>
</dbReference>
<dbReference type="Proteomes" id="UP000002212">
    <property type="component" value="Chromosome"/>
</dbReference>
<dbReference type="SUPFAM" id="SSF52540">
    <property type="entry name" value="P-loop containing nucleoside triphosphate hydrolases"/>
    <property type="match status" value="1"/>
</dbReference>
<dbReference type="PRINTS" id="PR00038">
    <property type="entry name" value="HTHLUXR"/>
</dbReference>
<dbReference type="CDD" id="cd06170">
    <property type="entry name" value="LuxR_C_like"/>
    <property type="match status" value="1"/>
</dbReference>